<gene>
    <name evidence="1" type="ORF">BTO23_11380</name>
</gene>
<dbReference type="Proteomes" id="UP000239273">
    <property type="component" value="Unassembled WGS sequence"/>
</dbReference>
<comment type="caution">
    <text evidence="1">The sequence shown here is derived from an EMBL/GenBank/DDBJ whole genome shotgun (WGS) entry which is preliminary data.</text>
</comment>
<accession>A0A2S7X9G8</accession>
<protein>
    <submittedName>
        <fullName evidence="1">Uncharacterized protein</fullName>
    </submittedName>
</protein>
<reference evidence="1 2" key="1">
    <citation type="submission" date="2016-12" db="EMBL/GenBank/DDBJ databases">
        <title>Diversity of luminous bacteria.</title>
        <authorList>
            <person name="Yoshizawa S."/>
            <person name="Kogure K."/>
        </authorList>
    </citation>
    <scope>NUCLEOTIDE SEQUENCE [LARGE SCALE GENOMIC DNA]</scope>
    <source>
        <strain evidence="1 2">NBRC 105001</strain>
    </source>
</reference>
<dbReference type="AlphaFoldDB" id="A0A2S7X9G8"/>
<proteinExistence type="predicted"/>
<organism evidence="1 2">
    <name type="scientific">Aliivibrio sifiae</name>
    <dbReference type="NCBI Taxonomy" id="566293"/>
    <lineage>
        <taxon>Bacteria</taxon>
        <taxon>Pseudomonadati</taxon>
        <taxon>Pseudomonadota</taxon>
        <taxon>Gammaproteobacteria</taxon>
        <taxon>Vibrionales</taxon>
        <taxon>Vibrionaceae</taxon>
        <taxon>Aliivibrio</taxon>
    </lineage>
</organism>
<dbReference type="EMBL" id="MSCP01000002">
    <property type="protein sequence ID" value="PQJ88003.1"/>
    <property type="molecule type" value="Genomic_DNA"/>
</dbReference>
<evidence type="ECO:0000313" key="1">
    <source>
        <dbReference type="EMBL" id="PQJ88003.1"/>
    </source>
</evidence>
<name>A0A2S7X9G8_9GAMM</name>
<evidence type="ECO:0000313" key="2">
    <source>
        <dbReference type="Proteomes" id="UP000239273"/>
    </source>
</evidence>
<sequence>MSNRKNARLLLRLSRFDLGDLSDEIQNNNVYFRLETPNYYEGNVDYWTQGVEISAPRSKDVYIKARINKPELLLPAGDIRLNMEWSLECL</sequence>